<dbReference type="Proteomes" id="UP001152320">
    <property type="component" value="Chromosome 2"/>
</dbReference>
<evidence type="ECO:0000313" key="1">
    <source>
        <dbReference type="EMBL" id="KAJ8046953.1"/>
    </source>
</evidence>
<gene>
    <name evidence="1" type="ORF">HOLleu_05805</name>
</gene>
<comment type="caution">
    <text evidence="1">The sequence shown here is derived from an EMBL/GenBank/DDBJ whole genome shotgun (WGS) entry which is preliminary data.</text>
</comment>
<dbReference type="OrthoDB" id="8445467at2759"/>
<keyword evidence="2" id="KW-1185">Reference proteome</keyword>
<protein>
    <submittedName>
        <fullName evidence="1">Uncharacterized protein</fullName>
    </submittedName>
</protein>
<reference evidence="1" key="1">
    <citation type="submission" date="2021-10" db="EMBL/GenBank/DDBJ databases">
        <title>Tropical sea cucumber genome reveals ecological adaptation and Cuvierian tubules defense mechanism.</title>
        <authorList>
            <person name="Chen T."/>
        </authorList>
    </citation>
    <scope>NUCLEOTIDE SEQUENCE</scope>
    <source>
        <strain evidence="1">Nanhai2018</strain>
        <tissue evidence="1">Muscle</tissue>
    </source>
</reference>
<accession>A0A9Q1CKL1</accession>
<organism evidence="1 2">
    <name type="scientific">Holothuria leucospilota</name>
    <name type="common">Black long sea cucumber</name>
    <name type="synonym">Mertensiothuria leucospilota</name>
    <dbReference type="NCBI Taxonomy" id="206669"/>
    <lineage>
        <taxon>Eukaryota</taxon>
        <taxon>Metazoa</taxon>
        <taxon>Echinodermata</taxon>
        <taxon>Eleutherozoa</taxon>
        <taxon>Echinozoa</taxon>
        <taxon>Holothuroidea</taxon>
        <taxon>Aspidochirotacea</taxon>
        <taxon>Aspidochirotida</taxon>
        <taxon>Holothuriidae</taxon>
        <taxon>Holothuria</taxon>
    </lineage>
</organism>
<proteinExistence type="predicted"/>
<evidence type="ECO:0000313" key="2">
    <source>
        <dbReference type="Proteomes" id="UP001152320"/>
    </source>
</evidence>
<dbReference type="EMBL" id="JAIZAY010000002">
    <property type="protein sequence ID" value="KAJ8046953.1"/>
    <property type="molecule type" value="Genomic_DNA"/>
</dbReference>
<name>A0A9Q1CKL1_HOLLE</name>
<dbReference type="AlphaFoldDB" id="A0A9Q1CKL1"/>
<sequence>MPMKLTCMDLLSVEPDVIDTRNIQEDTRVLNFAWGPLVLAKNVKLREKHKLADRWEKEVHVLKQPAKTIPVFRVEPESGEVPQRKLHCKLLPCPFPRSFNQDAPATKSRPPGQECICKNRHLLPNV</sequence>